<protein>
    <submittedName>
        <fullName evidence="1">Uncharacterized protein</fullName>
    </submittedName>
</protein>
<dbReference type="KEGG" id="rtc:APU90_00535"/>
<name>A0A0C5BSF1_9MICO</name>
<dbReference type="AlphaFoldDB" id="A0A0C5BSF1"/>
<evidence type="ECO:0000313" key="2">
    <source>
        <dbReference type="EMBL" id="PPI15280.1"/>
    </source>
</evidence>
<dbReference type="EMBL" id="LBFI01000053">
    <property type="protein sequence ID" value="KKM44573.1"/>
    <property type="molecule type" value="Genomic_DNA"/>
</dbReference>
<dbReference type="RefSeq" id="WP_042734056.1">
    <property type="nucleotide sequence ID" value="NZ_CP010848.1"/>
</dbReference>
<dbReference type="OrthoDB" id="5120662at2"/>
<evidence type="ECO:0000313" key="1">
    <source>
        <dbReference type="EMBL" id="KKM44573.1"/>
    </source>
</evidence>
<dbReference type="PATRIC" id="fig|145458.7.peg.1368"/>
<proteinExistence type="predicted"/>
<accession>A0A0C5BSF1</accession>
<dbReference type="Proteomes" id="UP000237966">
    <property type="component" value="Unassembled WGS sequence"/>
</dbReference>
<dbReference type="EMBL" id="PSWU01000007">
    <property type="protein sequence ID" value="PPI15280.1"/>
    <property type="molecule type" value="Genomic_DNA"/>
</dbReference>
<keyword evidence="3" id="KW-1185">Reference proteome</keyword>
<evidence type="ECO:0000313" key="3">
    <source>
        <dbReference type="Proteomes" id="UP000052979"/>
    </source>
</evidence>
<reference evidence="2 4" key="2">
    <citation type="submission" date="2018-02" db="EMBL/GenBank/DDBJ databases">
        <title>Bacteriophage NCPPB3778 and a type I-E CRISPR drive the evolution of the US Biological Select Agent, Rathayibacter toxicus.</title>
        <authorList>
            <person name="Davis E.W.II."/>
            <person name="Tabima J.F."/>
            <person name="Weisberg A.J."/>
            <person name="Lopes L.D."/>
            <person name="Wiseman M.S."/>
            <person name="Wiseman M.S."/>
            <person name="Pupko T."/>
            <person name="Belcher M.S."/>
            <person name="Sechler A.J."/>
            <person name="Tancos M.A."/>
            <person name="Schroeder B.K."/>
            <person name="Murray T.D."/>
            <person name="Luster D.G."/>
            <person name="Schneider W.L."/>
            <person name="Rogers E."/>
            <person name="Andreote F.D."/>
            <person name="Grunwald N.J."/>
            <person name="Putnam M.L."/>
            <person name="Chang J.H."/>
        </authorList>
    </citation>
    <scope>NUCLEOTIDE SEQUENCE [LARGE SCALE GENOMIC DNA]</scope>
    <source>
        <strain evidence="2 4">FH99</strain>
    </source>
</reference>
<sequence length="78" mass="8576">MPLTTLSATRTPPTLTRVNSRLWRVSTGAGAIIGHIELIEDSRGDRFRARLLRKGMPAGAQLGEFWNVADAVEVFRVA</sequence>
<dbReference type="Proteomes" id="UP000052979">
    <property type="component" value="Unassembled WGS sequence"/>
</dbReference>
<organism evidence="1 3">
    <name type="scientific">Rathayibacter toxicus</name>
    <dbReference type="NCBI Taxonomy" id="145458"/>
    <lineage>
        <taxon>Bacteria</taxon>
        <taxon>Bacillati</taxon>
        <taxon>Actinomycetota</taxon>
        <taxon>Actinomycetes</taxon>
        <taxon>Micrococcales</taxon>
        <taxon>Microbacteriaceae</taxon>
        <taxon>Rathayibacter</taxon>
    </lineage>
</organism>
<dbReference type="KEGG" id="rtx:TI83_05940"/>
<comment type="caution">
    <text evidence="1">The sequence shown here is derived from an EMBL/GenBank/DDBJ whole genome shotgun (WGS) entry which is preliminary data.</text>
</comment>
<dbReference type="GeneID" id="93667172"/>
<evidence type="ECO:0000313" key="4">
    <source>
        <dbReference type="Proteomes" id="UP000237966"/>
    </source>
</evidence>
<gene>
    <name evidence="2" type="ORF">C5C51_05705</name>
    <name evidence="1" type="ORF">VT73_08500</name>
</gene>
<reference evidence="1 3" key="1">
    <citation type="submission" date="2015-04" db="EMBL/GenBank/DDBJ databases">
        <title>Draft genome sequence of Rathayibacter toxicus strain FH-142 (AKA 70134 or CS 32), a Western Australian isolate.</title>
        <authorList>
            <consortium name="Consortium for Microbial Forensics and Genomics (microFORGE)"/>
            <person name="Knight B.M."/>
            <person name="Roberts D.P."/>
            <person name="Lin D."/>
            <person name="Hari K."/>
            <person name="Fletcher J."/>
            <person name="Melcher U."/>
            <person name="Blagden T."/>
            <person name="Luster D.G."/>
            <person name="Sechler A.J."/>
            <person name="Schneider W.L."/>
            <person name="Winegar R.A."/>
        </authorList>
    </citation>
    <scope>NUCLEOTIDE SEQUENCE [LARGE SCALE GENOMIC DNA]</scope>
    <source>
        <strain evidence="1 3">FH142</strain>
    </source>
</reference>